<keyword evidence="13" id="KW-0560">Oxidoreductase</keyword>
<evidence type="ECO:0000256" key="9">
    <source>
        <dbReference type="SAM" id="SignalP"/>
    </source>
</evidence>
<feature type="domain" description="Thiol:disulfide interchange protein DsbD N-terminal" evidence="12">
    <location>
        <begin position="35"/>
        <end position="145"/>
    </location>
</feature>
<feature type="chain" id="PRO_5037757029" evidence="9">
    <location>
        <begin position="30"/>
        <end position="616"/>
    </location>
</feature>
<feature type="transmembrane region" description="Helical" evidence="8">
    <location>
        <begin position="256"/>
        <end position="276"/>
    </location>
</feature>
<gene>
    <name evidence="13" type="primary">dsbD</name>
    <name evidence="13" type="ORF">JCR33_09370</name>
</gene>
<dbReference type="InterPro" id="IPR028250">
    <property type="entry name" value="DsbDN"/>
</dbReference>
<dbReference type="InterPro" id="IPR036929">
    <property type="entry name" value="DsbDN_sf"/>
</dbReference>
<evidence type="ECO:0000256" key="7">
    <source>
        <dbReference type="ARBA" id="ARBA00023284"/>
    </source>
</evidence>
<feature type="transmembrane region" description="Helical" evidence="8">
    <location>
        <begin position="288"/>
        <end position="308"/>
    </location>
</feature>
<dbReference type="Gene3D" id="3.40.30.10">
    <property type="entry name" value="Glutaredoxin"/>
    <property type="match status" value="1"/>
</dbReference>
<evidence type="ECO:0000256" key="5">
    <source>
        <dbReference type="ARBA" id="ARBA00022989"/>
    </source>
</evidence>
<evidence type="ECO:0000256" key="2">
    <source>
        <dbReference type="ARBA" id="ARBA00022475"/>
    </source>
</evidence>
<keyword evidence="14" id="KW-1185">Reference proteome</keyword>
<feature type="transmembrane region" description="Helical" evidence="8">
    <location>
        <begin position="364"/>
        <end position="390"/>
    </location>
</feature>
<dbReference type="Pfam" id="PF11412">
    <property type="entry name" value="DsbD_N"/>
    <property type="match status" value="1"/>
</dbReference>
<dbReference type="PROSITE" id="PS00194">
    <property type="entry name" value="THIOREDOXIN_1"/>
    <property type="match status" value="1"/>
</dbReference>
<keyword evidence="6 8" id="KW-0472">Membrane</keyword>
<feature type="transmembrane region" description="Helical" evidence="8">
    <location>
        <begin position="429"/>
        <end position="448"/>
    </location>
</feature>
<sequence length="616" mass="62371">MRRNEPATAAILVVCALCLLIGTSPGAGAETRSPPLAASEAFAPTLSRSADGGVAVRFEIADGYYLYRDGFAVGAQGASLPFAVPDGETKDDPTFGPSEVYHDGVSVTVAGAALAGLSRGADVTLRFRGCQEDGICYRPQAVTFDPERLLIASGSSAADALSPLWTRAAQAPTAADAVGAANGEGRGMVVRADPAAGGVFDRLFLDVSAPMVVATFFVLGLGLAFTPCVFPMYPILAGQLTRGGGKGMLFGLTHSLAYVVAMAAAFGLIGLVAAWSGANLQRVLQSPVAIGAVATLFALLALSMFGLFELRLPGRLVAAVSARSYGHGLGASAALGFTSTLIVGPCVTAPLAGALLYIAQTGDAGLGAASLFALGLGQGAPLVLFGTAGARLLPRAGAWMTVVTRAFGVAFLGLALFMASRILPPTATLWLAAALVVGVGVALIDAMVRSAGWMRQLAATSGVLAIVVGAVLAVGAMAGATDPLRPLAPLVGSAPDHAPLDFRTVYSGDDLAAAVAQAAGPTFLYFTAEWCVSCTVMERSVFADADVITALGRHTLLKVDLTDEGPATAALMHELAVVGPPTMLFIAEGGAEVPATRVVGEVGPDAVVSRARKAAF</sequence>
<comment type="caution">
    <text evidence="13">The sequence shown here is derived from an EMBL/GenBank/DDBJ whole genome shotgun (WGS) entry which is preliminary data.</text>
</comment>
<proteinExistence type="predicted"/>
<evidence type="ECO:0000256" key="6">
    <source>
        <dbReference type="ARBA" id="ARBA00023136"/>
    </source>
</evidence>
<dbReference type="Proteomes" id="UP000609531">
    <property type="component" value="Unassembled WGS sequence"/>
</dbReference>
<dbReference type="PANTHER" id="PTHR32234:SF0">
    <property type="entry name" value="THIOL:DISULFIDE INTERCHANGE PROTEIN DSBD"/>
    <property type="match status" value="1"/>
</dbReference>
<dbReference type="GO" id="GO:0005886">
    <property type="term" value="C:plasma membrane"/>
    <property type="evidence" value="ECO:0007669"/>
    <property type="project" value="UniProtKB-SubCell"/>
</dbReference>
<protein>
    <submittedName>
        <fullName evidence="13">Protein-disulfide reductase DsbD</fullName>
        <ecNumber evidence="13">1.8.1.8</ecNumber>
    </submittedName>
</protein>
<feature type="transmembrane region" description="Helical" evidence="8">
    <location>
        <begin position="211"/>
        <end position="236"/>
    </location>
</feature>
<dbReference type="PANTHER" id="PTHR32234">
    <property type="entry name" value="THIOL:DISULFIDE INTERCHANGE PROTEIN DSBD"/>
    <property type="match status" value="1"/>
</dbReference>
<evidence type="ECO:0000256" key="4">
    <source>
        <dbReference type="ARBA" id="ARBA00022748"/>
    </source>
</evidence>
<feature type="domain" description="Cytochrome C biogenesis protein transmembrane" evidence="11">
    <location>
        <begin position="211"/>
        <end position="423"/>
    </location>
</feature>
<keyword evidence="3 8" id="KW-0812">Transmembrane</keyword>
<dbReference type="AlphaFoldDB" id="A0A934INL7"/>
<comment type="subcellular location">
    <subcellularLocation>
        <location evidence="1">Cell membrane</location>
        <topology evidence="1">Multi-pass membrane protein</topology>
    </subcellularLocation>
</comment>
<name>A0A934INL7_9HYPH</name>
<evidence type="ECO:0000259" key="11">
    <source>
        <dbReference type="Pfam" id="PF02683"/>
    </source>
</evidence>
<feature type="transmembrane region" description="Helical" evidence="8">
    <location>
        <begin position="457"/>
        <end position="480"/>
    </location>
</feature>
<feature type="domain" description="Thioredoxin" evidence="10">
    <location>
        <begin position="510"/>
        <end position="601"/>
    </location>
</feature>
<dbReference type="RefSeq" id="WP_198881799.1">
    <property type="nucleotide sequence ID" value="NZ_JAEKJA010000007.1"/>
</dbReference>
<feature type="transmembrane region" description="Helical" evidence="8">
    <location>
        <begin position="402"/>
        <end position="423"/>
    </location>
</feature>
<evidence type="ECO:0000256" key="3">
    <source>
        <dbReference type="ARBA" id="ARBA00022692"/>
    </source>
</evidence>
<dbReference type="InterPro" id="IPR003834">
    <property type="entry name" value="Cyt_c_assmbl_TM_dom"/>
</dbReference>
<evidence type="ECO:0000313" key="13">
    <source>
        <dbReference type="EMBL" id="MBJ3775895.1"/>
    </source>
</evidence>
<dbReference type="Pfam" id="PF00085">
    <property type="entry name" value="Thioredoxin"/>
    <property type="match status" value="1"/>
</dbReference>
<dbReference type="InterPro" id="IPR017937">
    <property type="entry name" value="Thioredoxin_CS"/>
</dbReference>
<dbReference type="SUPFAM" id="SSF74863">
    <property type="entry name" value="Thiol:disulfide interchange protein DsbD, N-terminal domain (DsbD-alpha)"/>
    <property type="match status" value="1"/>
</dbReference>
<reference evidence="13" key="1">
    <citation type="submission" date="2020-12" db="EMBL/GenBank/DDBJ databases">
        <title>Bacterial taxonomy.</title>
        <authorList>
            <person name="Pan X."/>
        </authorList>
    </citation>
    <scope>NUCLEOTIDE SEQUENCE</scope>
    <source>
        <strain evidence="13">B2012</strain>
    </source>
</reference>
<keyword evidence="5 8" id="KW-1133">Transmembrane helix</keyword>
<keyword evidence="4" id="KW-0201">Cytochrome c-type biogenesis</keyword>
<keyword evidence="2" id="KW-1003">Cell membrane</keyword>
<evidence type="ECO:0000256" key="8">
    <source>
        <dbReference type="SAM" id="Phobius"/>
    </source>
</evidence>
<dbReference type="Pfam" id="PF02683">
    <property type="entry name" value="DsbD_TM"/>
    <property type="match status" value="1"/>
</dbReference>
<dbReference type="InterPro" id="IPR013766">
    <property type="entry name" value="Thioredoxin_domain"/>
</dbReference>
<evidence type="ECO:0000313" key="14">
    <source>
        <dbReference type="Proteomes" id="UP000609531"/>
    </source>
</evidence>
<organism evidence="13 14">
    <name type="scientific">Acuticoccus mangrovi</name>
    <dbReference type="NCBI Taxonomy" id="2796142"/>
    <lineage>
        <taxon>Bacteria</taxon>
        <taxon>Pseudomonadati</taxon>
        <taxon>Pseudomonadota</taxon>
        <taxon>Alphaproteobacteria</taxon>
        <taxon>Hyphomicrobiales</taxon>
        <taxon>Amorphaceae</taxon>
        <taxon>Acuticoccus</taxon>
    </lineage>
</organism>
<dbReference type="GO" id="GO:0045454">
    <property type="term" value="P:cell redox homeostasis"/>
    <property type="evidence" value="ECO:0007669"/>
    <property type="project" value="TreeGrafter"/>
</dbReference>
<accession>A0A934INL7</accession>
<evidence type="ECO:0000259" key="10">
    <source>
        <dbReference type="Pfam" id="PF00085"/>
    </source>
</evidence>
<feature type="transmembrane region" description="Helical" evidence="8">
    <location>
        <begin position="329"/>
        <end position="358"/>
    </location>
</feature>
<dbReference type="SUPFAM" id="SSF52833">
    <property type="entry name" value="Thioredoxin-like"/>
    <property type="match status" value="1"/>
</dbReference>
<dbReference type="GO" id="GO:0047134">
    <property type="term" value="F:protein-disulfide reductase [NAD(P)H] activity"/>
    <property type="evidence" value="ECO:0007669"/>
    <property type="project" value="UniProtKB-EC"/>
</dbReference>
<dbReference type="EMBL" id="JAEKJA010000007">
    <property type="protein sequence ID" value="MBJ3775895.1"/>
    <property type="molecule type" value="Genomic_DNA"/>
</dbReference>
<evidence type="ECO:0000259" key="12">
    <source>
        <dbReference type="Pfam" id="PF11412"/>
    </source>
</evidence>
<keyword evidence="7" id="KW-0676">Redox-active center</keyword>
<dbReference type="GO" id="GO:0017004">
    <property type="term" value="P:cytochrome complex assembly"/>
    <property type="evidence" value="ECO:0007669"/>
    <property type="project" value="UniProtKB-KW"/>
</dbReference>
<evidence type="ECO:0000256" key="1">
    <source>
        <dbReference type="ARBA" id="ARBA00004651"/>
    </source>
</evidence>
<dbReference type="InterPro" id="IPR036249">
    <property type="entry name" value="Thioredoxin-like_sf"/>
</dbReference>
<keyword evidence="9" id="KW-0732">Signal</keyword>
<dbReference type="NCBIfam" id="NF001419">
    <property type="entry name" value="PRK00293.1"/>
    <property type="match status" value="1"/>
</dbReference>
<dbReference type="EC" id="1.8.1.8" evidence="13"/>
<feature type="signal peptide" evidence="9">
    <location>
        <begin position="1"/>
        <end position="29"/>
    </location>
</feature>
<dbReference type="Gene3D" id="2.60.40.1250">
    <property type="entry name" value="Thiol:disulfide interchange protein DsbD, N-terminal domain"/>
    <property type="match status" value="1"/>
</dbReference>